<comment type="pathway">
    <text evidence="8">Cell wall biogenesis; peptidoglycan biosynthesis.</text>
</comment>
<organism evidence="10 11">
    <name type="scientific">Monoglobus pectinilyticus</name>
    <dbReference type="NCBI Taxonomy" id="1981510"/>
    <lineage>
        <taxon>Bacteria</taxon>
        <taxon>Bacillati</taxon>
        <taxon>Bacillota</taxon>
        <taxon>Clostridia</taxon>
        <taxon>Monoglobales</taxon>
        <taxon>Monoglobaceae</taxon>
        <taxon>Monoglobus</taxon>
    </lineage>
</organism>
<evidence type="ECO:0000313" key="10">
    <source>
        <dbReference type="EMBL" id="AUO19956.1"/>
    </source>
</evidence>
<keyword evidence="2 8" id="KW-1003">Cell membrane</keyword>
<feature type="transmembrane region" description="Helical" evidence="8">
    <location>
        <begin position="448"/>
        <end position="470"/>
    </location>
</feature>
<dbReference type="HAMAP" id="MF_02078">
    <property type="entry name" value="MurJ_MviN"/>
    <property type="match status" value="1"/>
</dbReference>
<comment type="function">
    <text evidence="8 9">Involved in peptidoglycan biosynthesis. Transports lipid-linked peptidoglycan precursors from the inner to the outer leaflet of the cytoplasmic membrane.</text>
</comment>
<feature type="transmembrane region" description="Helical" evidence="8">
    <location>
        <begin position="137"/>
        <end position="157"/>
    </location>
</feature>
<evidence type="ECO:0000256" key="8">
    <source>
        <dbReference type="HAMAP-Rule" id="MF_02078"/>
    </source>
</evidence>
<feature type="transmembrane region" description="Helical" evidence="8">
    <location>
        <begin position="416"/>
        <end position="436"/>
    </location>
</feature>
<dbReference type="GO" id="GO:0071555">
    <property type="term" value="P:cell wall organization"/>
    <property type="evidence" value="ECO:0007669"/>
    <property type="project" value="UniProtKB-UniRule"/>
</dbReference>
<dbReference type="PRINTS" id="PR01806">
    <property type="entry name" value="VIRFACTRMVIN"/>
</dbReference>
<dbReference type="InterPro" id="IPR051050">
    <property type="entry name" value="Lipid_II_flippase_MurJ/MviN"/>
</dbReference>
<protein>
    <recommendedName>
        <fullName evidence="8">Probable lipid II flippase MurJ</fullName>
    </recommendedName>
</protein>
<dbReference type="InterPro" id="IPR004268">
    <property type="entry name" value="MurJ"/>
</dbReference>
<feature type="transmembrane region" description="Helical" evidence="8">
    <location>
        <begin position="387"/>
        <end position="410"/>
    </location>
</feature>
<feature type="transmembrane region" description="Helical" evidence="8">
    <location>
        <begin position="54"/>
        <end position="74"/>
    </location>
</feature>
<dbReference type="PANTHER" id="PTHR47019">
    <property type="entry name" value="LIPID II FLIPPASE MURJ"/>
    <property type="match status" value="1"/>
</dbReference>
<dbReference type="KEGG" id="mpec:B9O19_01807"/>
<evidence type="ECO:0000256" key="5">
    <source>
        <dbReference type="ARBA" id="ARBA00022984"/>
    </source>
</evidence>
<dbReference type="UniPathway" id="UPA00219"/>
<keyword evidence="8 9" id="KW-0813">Transport</keyword>
<comment type="subcellular location">
    <subcellularLocation>
        <location evidence="1 8">Cell membrane</location>
        <topology evidence="1 8">Multi-pass membrane protein</topology>
    </subcellularLocation>
</comment>
<dbReference type="OrthoDB" id="9804143at2"/>
<keyword evidence="3 8" id="KW-0812">Transmembrane</keyword>
<dbReference type="GO" id="GO:0008360">
    <property type="term" value="P:regulation of cell shape"/>
    <property type="evidence" value="ECO:0007669"/>
    <property type="project" value="UniProtKB-UniRule"/>
</dbReference>
<keyword evidence="11" id="KW-1185">Reference proteome</keyword>
<feature type="transmembrane region" description="Helical" evidence="8">
    <location>
        <begin position="94"/>
        <end position="117"/>
    </location>
</feature>
<dbReference type="GO" id="GO:0015648">
    <property type="term" value="F:lipid-linked peptidoglycan transporter activity"/>
    <property type="evidence" value="ECO:0007669"/>
    <property type="project" value="UniProtKB-UniRule"/>
</dbReference>
<feature type="transmembrane region" description="Helical" evidence="8">
    <location>
        <begin position="482"/>
        <end position="506"/>
    </location>
</feature>
<evidence type="ECO:0000256" key="7">
    <source>
        <dbReference type="ARBA" id="ARBA00023136"/>
    </source>
</evidence>
<accession>A0A2K9P3X0</accession>
<dbReference type="GO" id="GO:0009252">
    <property type="term" value="P:peptidoglycan biosynthetic process"/>
    <property type="evidence" value="ECO:0007669"/>
    <property type="project" value="UniProtKB-UniRule"/>
</dbReference>
<evidence type="ECO:0000256" key="1">
    <source>
        <dbReference type="ARBA" id="ARBA00004651"/>
    </source>
</evidence>
<dbReference type="NCBIfam" id="TIGR01695">
    <property type="entry name" value="murJ_mviN"/>
    <property type="match status" value="1"/>
</dbReference>
<evidence type="ECO:0000256" key="3">
    <source>
        <dbReference type="ARBA" id="ARBA00022692"/>
    </source>
</evidence>
<keyword evidence="8 9" id="KW-0961">Cell wall biogenesis/degradation</keyword>
<sequence>MTKSESGGKAVKSISIMAVLILLAKFMGLFREMLIAGIYGQGYASDVINSATQIPLLFFDMVLGVAILSTFVPIYNKNLEKVGKSGADAFANNFITIVGAVAVLAAILGSVFAQPIVKMMVPGYAEVPGKVEETARLLRVLFPSIAFTAIAYVVVGILQSHGEFTIPSLISVVSNGVMIAYLLIFGDKLGLMGVAVSMLAAWALQLFFQIPWLIKTGYRYKPRWNIKDGSMKEVALLALPVLISSWVQPLCNVINMSFGSSLGNGAVSALNWANKIYIIMVGVFAYAITNFIFPKLSRLNADDNNEAFASTTRTSVGWIVFIITIVSALFLALSSPIIKVVFERGAFTAESTGITASALFFYSFGMVGYSICEVLNKSFYAIQDGKTPMFTSIFGVVVNIGCAALFVLVFDIGIEGLALASAISSTAIAAALLIMINKRREGVITGTFMLNLLKTFICGVLAFITAKYVFLAVDGVLGTGMVMTLVKLCVASLPACVVYFGLARILKVTEMMIGMKFIFGRKHD</sequence>
<keyword evidence="7 8" id="KW-0472">Membrane</keyword>
<evidence type="ECO:0000256" key="6">
    <source>
        <dbReference type="ARBA" id="ARBA00022989"/>
    </source>
</evidence>
<feature type="transmembrane region" description="Helical" evidence="8">
    <location>
        <begin position="314"/>
        <end position="333"/>
    </location>
</feature>
<dbReference type="EMBL" id="CP020991">
    <property type="protein sequence ID" value="AUO19956.1"/>
    <property type="molecule type" value="Genomic_DNA"/>
</dbReference>
<evidence type="ECO:0000313" key="11">
    <source>
        <dbReference type="Proteomes" id="UP000235589"/>
    </source>
</evidence>
<evidence type="ECO:0000256" key="4">
    <source>
        <dbReference type="ARBA" id="ARBA00022960"/>
    </source>
</evidence>
<dbReference type="GeneID" id="98063187"/>
<proteinExistence type="inferred from homology"/>
<dbReference type="GO" id="GO:0005886">
    <property type="term" value="C:plasma membrane"/>
    <property type="evidence" value="ECO:0007669"/>
    <property type="project" value="UniProtKB-SubCell"/>
</dbReference>
<feature type="transmembrane region" description="Helical" evidence="8">
    <location>
        <begin position="353"/>
        <end position="375"/>
    </location>
</feature>
<feature type="transmembrane region" description="Helical" evidence="8">
    <location>
        <begin position="164"/>
        <end position="184"/>
    </location>
</feature>
<dbReference type="PANTHER" id="PTHR47019:SF1">
    <property type="entry name" value="LIPID II FLIPPASE MURJ"/>
    <property type="match status" value="1"/>
</dbReference>
<reference evidence="10 11" key="1">
    <citation type="submission" date="2017-04" db="EMBL/GenBank/DDBJ databases">
        <title>Monoglobus pectinilyticus 14 draft genome.</title>
        <authorList>
            <person name="Kim C."/>
            <person name="Rosendale D.I."/>
            <person name="Kelly W.J."/>
            <person name="Tannock G.W."/>
            <person name="Patchett M.L."/>
            <person name="Jordens J.Z."/>
        </authorList>
    </citation>
    <scope>NUCLEOTIDE SEQUENCE [LARGE SCALE GENOMIC DNA]</scope>
    <source>
        <strain evidence="10 11">14</strain>
    </source>
</reference>
<evidence type="ECO:0000256" key="9">
    <source>
        <dbReference type="PIRNR" id="PIRNR002869"/>
    </source>
</evidence>
<dbReference type="Proteomes" id="UP000235589">
    <property type="component" value="Chromosome"/>
</dbReference>
<feature type="transmembrane region" description="Helical" evidence="8">
    <location>
        <begin position="234"/>
        <end position="256"/>
    </location>
</feature>
<keyword evidence="4 8" id="KW-0133">Cell shape</keyword>
<name>A0A2K9P3X0_9FIRM</name>
<dbReference type="CDD" id="cd13123">
    <property type="entry name" value="MATE_MurJ_like"/>
    <property type="match status" value="1"/>
</dbReference>
<dbReference type="AlphaFoldDB" id="A0A2K9P3X0"/>
<dbReference type="Pfam" id="PF03023">
    <property type="entry name" value="MurJ"/>
    <property type="match status" value="1"/>
</dbReference>
<keyword evidence="5 8" id="KW-0573">Peptidoglycan synthesis</keyword>
<dbReference type="RefSeq" id="WP_102366112.1">
    <property type="nucleotide sequence ID" value="NZ_CP020991.1"/>
</dbReference>
<comment type="similarity">
    <text evidence="8 9">Belongs to the MurJ/MviN family.</text>
</comment>
<dbReference type="PIRSF" id="PIRSF002869">
    <property type="entry name" value="MviN"/>
    <property type="match status" value="1"/>
</dbReference>
<keyword evidence="6 8" id="KW-1133">Transmembrane helix</keyword>
<feature type="transmembrane region" description="Helical" evidence="8">
    <location>
        <begin position="276"/>
        <end position="293"/>
    </location>
</feature>
<feature type="transmembrane region" description="Helical" evidence="8">
    <location>
        <begin position="12"/>
        <end position="34"/>
    </location>
</feature>
<dbReference type="GO" id="GO:0034204">
    <property type="term" value="P:lipid translocation"/>
    <property type="evidence" value="ECO:0007669"/>
    <property type="project" value="TreeGrafter"/>
</dbReference>
<evidence type="ECO:0000256" key="2">
    <source>
        <dbReference type="ARBA" id="ARBA00022475"/>
    </source>
</evidence>
<gene>
    <name evidence="8" type="primary">murJ</name>
    <name evidence="10" type="ORF">B9O19_01807</name>
</gene>
<feature type="transmembrane region" description="Helical" evidence="8">
    <location>
        <begin position="190"/>
        <end position="214"/>
    </location>
</feature>